<dbReference type="RefSeq" id="WP_265280877.1">
    <property type="nucleotide sequence ID" value="NZ_QZCW01000001.1"/>
</dbReference>
<keyword evidence="5" id="KW-1185">Reference proteome</keyword>
<dbReference type="Proteomes" id="UP001208935">
    <property type="component" value="Unassembled WGS sequence"/>
</dbReference>
<feature type="compositionally biased region" description="Low complexity" evidence="1">
    <location>
        <begin position="75"/>
        <end position="86"/>
    </location>
</feature>
<dbReference type="Pfam" id="PF13511">
    <property type="entry name" value="DUF4124"/>
    <property type="match status" value="1"/>
</dbReference>
<sequence length="208" mass="22223">MLRSLTLLLCLGAAGLGAQAQVLRCTDAGTGRVTYTDGHCAHGSTAQEVQARRTPEEIQLENERAAQALAREQQRLQAEAAEAAANDARRAANKPKEDPSRSPECASSRRKLDAALGDSGAAPEEQGLRAAAAQKQVDLDCLGPEAYAELEKTRAPRPVALPPLVIRPPYQPVQIPAAPAPAPAPPEGKLTNCNVFRCYDKQGKRYPR</sequence>
<feature type="compositionally biased region" description="Basic and acidic residues" evidence="1">
    <location>
        <begin position="87"/>
        <end position="101"/>
    </location>
</feature>
<feature type="region of interest" description="Disordered" evidence="1">
    <location>
        <begin position="75"/>
        <end position="131"/>
    </location>
</feature>
<evidence type="ECO:0000313" key="5">
    <source>
        <dbReference type="Proteomes" id="UP001208935"/>
    </source>
</evidence>
<organism evidence="4 5">
    <name type="scientific">Verminephrobacter aporrectodeae subsp. tuberculatae</name>
    <dbReference type="NCBI Taxonomy" id="1110392"/>
    <lineage>
        <taxon>Bacteria</taxon>
        <taxon>Pseudomonadati</taxon>
        <taxon>Pseudomonadota</taxon>
        <taxon>Betaproteobacteria</taxon>
        <taxon>Burkholderiales</taxon>
        <taxon>Comamonadaceae</taxon>
        <taxon>Verminephrobacter</taxon>
    </lineage>
</organism>
<evidence type="ECO:0000313" key="4">
    <source>
        <dbReference type="EMBL" id="MCW5319985.1"/>
    </source>
</evidence>
<feature type="domain" description="DUF4124" evidence="3">
    <location>
        <begin position="9"/>
        <end position="59"/>
    </location>
</feature>
<protein>
    <submittedName>
        <fullName evidence="4">DUF4124 domain-containing protein</fullName>
    </submittedName>
</protein>
<dbReference type="GeneID" id="77322705"/>
<feature type="signal peptide" evidence="2">
    <location>
        <begin position="1"/>
        <end position="20"/>
    </location>
</feature>
<comment type="caution">
    <text evidence="4">The sequence shown here is derived from an EMBL/GenBank/DDBJ whole genome shotgun (WGS) entry which is preliminary data.</text>
</comment>
<proteinExistence type="predicted"/>
<evidence type="ECO:0000259" key="3">
    <source>
        <dbReference type="Pfam" id="PF13511"/>
    </source>
</evidence>
<reference evidence="5" key="1">
    <citation type="submission" date="2023-07" db="EMBL/GenBank/DDBJ databases">
        <title>Verminephrobacter genomes.</title>
        <authorList>
            <person name="Lund M.B."/>
        </authorList>
    </citation>
    <scope>NUCLEOTIDE SEQUENCE [LARGE SCALE GENOMIC DNA]</scope>
    <source>
        <strain evidence="5">AtM5-05</strain>
    </source>
</reference>
<evidence type="ECO:0000256" key="1">
    <source>
        <dbReference type="SAM" id="MobiDB-lite"/>
    </source>
</evidence>
<evidence type="ECO:0000256" key="2">
    <source>
        <dbReference type="SAM" id="SignalP"/>
    </source>
</evidence>
<accession>A0ABT3KQB6</accession>
<keyword evidence="2" id="KW-0732">Signal</keyword>
<feature type="chain" id="PRO_5047372417" evidence="2">
    <location>
        <begin position="21"/>
        <end position="208"/>
    </location>
</feature>
<dbReference type="InterPro" id="IPR025392">
    <property type="entry name" value="DUF4124"/>
</dbReference>
<gene>
    <name evidence="4" type="ORF">D5039_01980</name>
</gene>
<name>A0ABT3KQB6_9BURK</name>
<dbReference type="EMBL" id="QZCW01000001">
    <property type="protein sequence ID" value="MCW5319985.1"/>
    <property type="molecule type" value="Genomic_DNA"/>
</dbReference>